<sequence>MLKYKRVRLEILKTGTDAPVDMIAGMAGKNRRILSIGTTAADDDYLRVYRDAEQIV</sequence>
<gene>
    <name evidence="1" type="ORF">S12H4_61595</name>
</gene>
<accession>X1W178</accession>
<protein>
    <submittedName>
        <fullName evidence="1">Uncharacterized protein</fullName>
    </submittedName>
</protein>
<feature type="non-terminal residue" evidence="1">
    <location>
        <position position="56"/>
    </location>
</feature>
<dbReference type="AlphaFoldDB" id="X1W178"/>
<dbReference type="EMBL" id="BARW01040943">
    <property type="protein sequence ID" value="GAJ21480.1"/>
    <property type="molecule type" value="Genomic_DNA"/>
</dbReference>
<evidence type="ECO:0000313" key="1">
    <source>
        <dbReference type="EMBL" id="GAJ21480.1"/>
    </source>
</evidence>
<organism evidence="1">
    <name type="scientific">marine sediment metagenome</name>
    <dbReference type="NCBI Taxonomy" id="412755"/>
    <lineage>
        <taxon>unclassified sequences</taxon>
        <taxon>metagenomes</taxon>
        <taxon>ecological metagenomes</taxon>
    </lineage>
</organism>
<name>X1W178_9ZZZZ</name>
<comment type="caution">
    <text evidence="1">The sequence shown here is derived from an EMBL/GenBank/DDBJ whole genome shotgun (WGS) entry which is preliminary data.</text>
</comment>
<reference evidence="1" key="1">
    <citation type="journal article" date="2014" name="Front. Microbiol.">
        <title>High frequency of phylogenetically diverse reductive dehalogenase-homologous genes in deep subseafloor sedimentary metagenomes.</title>
        <authorList>
            <person name="Kawai M."/>
            <person name="Futagami T."/>
            <person name="Toyoda A."/>
            <person name="Takaki Y."/>
            <person name="Nishi S."/>
            <person name="Hori S."/>
            <person name="Arai W."/>
            <person name="Tsubouchi T."/>
            <person name="Morono Y."/>
            <person name="Uchiyama I."/>
            <person name="Ito T."/>
            <person name="Fujiyama A."/>
            <person name="Inagaki F."/>
            <person name="Takami H."/>
        </authorList>
    </citation>
    <scope>NUCLEOTIDE SEQUENCE</scope>
    <source>
        <strain evidence="1">Expedition CK06-06</strain>
    </source>
</reference>
<proteinExistence type="predicted"/>